<keyword evidence="1" id="KW-1133">Transmembrane helix</keyword>
<evidence type="ECO:0000256" key="1">
    <source>
        <dbReference type="SAM" id="Phobius"/>
    </source>
</evidence>
<dbReference type="AlphaFoldDB" id="A0A0A9GN16"/>
<dbReference type="EMBL" id="GBRH01173955">
    <property type="protein sequence ID" value="JAE23941.1"/>
    <property type="molecule type" value="Transcribed_RNA"/>
</dbReference>
<keyword evidence="1" id="KW-0812">Transmembrane</keyword>
<reference evidence="2" key="1">
    <citation type="submission" date="2014-09" db="EMBL/GenBank/DDBJ databases">
        <authorList>
            <person name="Magalhaes I.L.F."/>
            <person name="Oliveira U."/>
            <person name="Santos F.R."/>
            <person name="Vidigal T.H.D.A."/>
            <person name="Brescovit A.D."/>
            <person name="Santos A.J."/>
        </authorList>
    </citation>
    <scope>NUCLEOTIDE SEQUENCE</scope>
    <source>
        <tissue evidence="2">Shoot tissue taken approximately 20 cm above the soil surface</tissue>
    </source>
</reference>
<accession>A0A0A9GN16</accession>
<protein>
    <submittedName>
        <fullName evidence="2">Uncharacterized protein</fullName>
    </submittedName>
</protein>
<sequence>MLFLSLQHIVLKPYHVMLLVYFLMFLSCQHIM</sequence>
<organism evidence="2">
    <name type="scientific">Arundo donax</name>
    <name type="common">Giant reed</name>
    <name type="synonym">Donax arundinaceus</name>
    <dbReference type="NCBI Taxonomy" id="35708"/>
    <lineage>
        <taxon>Eukaryota</taxon>
        <taxon>Viridiplantae</taxon>
        <taxon>Streptophyta</taxon>
        <taxon>Embryophyta</taxon>
        <taxon>Tracheophyta</taxon>
        <taxon>Spermatophyta</taxon>
        <taxon>Magnoliopsida</taxon>
        <taxon>Liliopsida</taxon>
        <taxon>Poales</taxon>
        <taxon>Poaceae</taxon>
        <taxon>PACMAD clade</taxon>
        <taxon>Arundinoideae</taxon>
        <taxon>Arundineae</taxon>
        <taxon>Arundo</taxon>
    </lineage>
</organism>
<evidence type="ECO:0000313" key="2">
    <source>
        <dbReference type="EMBL" id="JAE23941.1"/>
    </source>
</evidence>
<proteinExistence type="predicted"/>
<keyword evidence="1" id="KW-0472">Membrane</keyword>
<reference evidence="2" key="2">
    <citation type="journal article" date="2015" name="Data Brief">
        <title>Shoot transcriptome of the giant reed, Arundo donax.</title>
        <authorList>
            <person name="Barrero R.A."/>
            <person name="Guerrero F.D."/>
            <person name="Moolhuijzen P."/>
            <person name="Goolsby J.A."/>
            <person name="Tidwell J."/>
            <person name="Bellgard S.E."/>
            <person name="Bellgard M.I."/>
        </authorList>
    </citation>
    <scope>NUCLEOTIDE SEQUENCE</scope>
    <source>
        <tissue evidence="2">Shoot tissue taken approximately 20 cm above the soil surface</tissue>
    </source>
</reference>
<feature type="transmembrane region" description="Helical" evidence="1">
    <location>
        <begin position="6"/>
        <end position="26"/>
    </location>
</feature>
<name>A0A0A9GN16_ARUDO</name>